<evidence type="ECO:0000256" key="5">
    <source>
        <dbReference type="ARBA" id="ARBA00022989"/>
    </source>
</evidence>
<feature type="transmembrane region" description="Helical" evidence="7">
    <location>
        <begin position="109"/>
        <end position="128"/>
    </location>
</feature>
<dbReference type="CDD" id="cd06261">
    <property type="entry name" value="TM_PBP2"/>
    <property type="match status" value="1"/>
</dbReference>
<evidence type="ECO:0000256" key="2">
    <source>
        <dbReference type="ARBA" id="ARBA00022448"/>
    </source>
</evidence>
<name>A0A5R9GIF0_9BACL</name>
<dbReference type="Pfam" id="PF00528">
    <property type="entry name" value="BPD_transp_1"/>
    <property type="match status" value="1"/>
</dbReference>
<evidence type="ECO:0000313" key="10">
    <source>
        <dbReference type="Proteomes" id="UP000309676"/>
    </source>
</evidence>
<feature type="transmembrane region" description="Helical" evidence="7">
    <location>
        <begin position="261"/>
        <end position="280"/>
    </location>
</feature>
<feature type="transmembrane region" description="Helical" evidence="7">
    <location>
        <begin position="140"/>
        <end position="161"/>
    </location>
</feature>
<feature type="domain" description="ABC transmembrane type-1" evidence="8">
    <location>
        <begin position="74"/>
        <end position="280"/>
    </location>
</feature>
<dbReference type="GO" id="GO:0055085">
    <property type="term" value="P:transmembrane transport"/>
    <property type="evidence" value="ECO:0007669"/>
    <property type="project" value="InterPro"/>
</dbReference>
<keyword evidence="3" id="KW-1003">Cell membrane</keyword>
<accession>A0A5R9GIF0</accession>
<dbReference type="PANTHER" id="PTHR43744:SF9">
    <property type="entry name" value="POLYGALACTURONAN_RHAMNOGALACTURONAN TRANSPORT SYSTEM PERMEASE PROTEIN YTCP"/>
    <property type="match status" value="1"/>
</dbReference>
<dbReference type="Proteomes" id="UP000309676">
    <property type="component" value="Unassembled WGS sequence"/>
</dbReference>
<keyword evidence="5 7" id="KW-1133">Transmembrane helix</keyword>
<evidence type="ECO:0000313" key="9">
    <source>
        <dbReference type="EMBL" id="TLS52593.1"/>
    </source>
</evidence>
<evidence type="ECO:0000256" key="1">
    <source>
        <dbReference type="ARBA" id="ARBA00004651"/>
    </source>
</evidence>
<comment type="similarity">
    <text evidence="7">Belongs to the binding-protein-dependent transport system permease family.</text>
</comment>
<dbReference type="EMBL" id="VCIW01000004">
    <property type="protein sequence ID" value="TLS52593.1"/>
    <property type="molecule type" value="Genomic_DNA"/>
</dbReference>
<dbReference type="InterPro" id="IPR035906">
    <property type="entry name" value="MetI-like_sf"/>
</dbReference>
<dbReference type="Gene3D" id="1.10.3720.10">
    <property type="entry name" value="MetI-like"/>
    <property type="match status" value="1"/>
</dbReference>
<dbReference type="PROSITE" id="PS50928">
    <property type="entry name" value="ABC_TM1"/>
    <property type="match status" value="1"/>
</dbReference>
<dbReference type="RefSeq" id="WP_138193584.1">
    <property type="nucleotide sequence ID" value="NZ_VCIW01000004.1"/>
</dbReference>
<evidence type="ECO:0000256" key="7">
    <source>
        <dbReference type="RuleBase" id="RU363032"/>
    </source>
</evidence>
<feature type="transmembrane region" description="Helical" evidence="7">
    <location>
        <begin position="182"/>
        <end position="207"/>
    </location>
</feature>
<keyword evidence="6 7" id="KW-0472">Membrane</keyword>
<comment type="subcellular location">
    <subcellularLocation>
        <location evidence="1 7">Cell membrane</location>
        <topology evidence="1 7">Multi-pass membrane protein</topology>
    </subcellularLocation>
</comment>
<comment type="caution">
    <text evidence="9">The sequence shown here is derived from an EMBL/GenBank/DDBJ whole genome shotgun (WGS) entry which is preliminary data.</text>
</comment>
<feature type="transmembrane region" description="Helical" evidence="7">
    <location>
        <begin position="9"/>
        <end position="31"/>
    </location>
</feature>
<dbReference type="SUPFAM" id="SSF161098">
    <property type="entry name" value="MetI-like"/>
    <property type="match status" value="1"/>
</dbReference>
<keyword evidence="10" id="KW-1185">Reference proteome</keyword>
<dbReference type="OrthoDB" id="9810086at2"/>
<proteinExistence type="inferred from homology"/>
<evidence type="ECO:0000256" key="3">
    <source>
        <dbReference type="ARBA" id="ARBA00022475"/>
    </source>
</evidence>
<sequence length="295" mass="33273">MKTIKLGDAALSTILYTGLTLFSLFTLYPFINILAVSLNDKIDTIRGGIYLWPRVWSTQNYAEIFANPHLFGAFLMSVLRTVVGTALGILCTALFAYALSTKEFMYRKLLNGMLVVTLYVNGGLIPTYLLIKNLELMNTFWVYILPLLVSGFYIIIMRSYFETLPEGLIESAKIDGAGHFQTLFRIVMPVSLPVLATITLFVAVLHWNSWFDNFLYTSREQNLSLLQYELMKILLSAMNQSAGQQAHIDESTINIANPQSVRSAMTIIVTVPILLVYPFLQRYFVKGMTVGAMKE</sequence>
<dbReference type="AlphaFoldDB" id="A0A5R9GIF0"/>
<dbReference type="PANTHER" id="PTHR43744">
    <property type="entry name" value="ABC TRANSPORTER PERMEASE PROTEIN MG189-RELATED-RELATED"/>
    <property type="match status" value="1"/>
</dbReference>
<dbReference type="InterPro" id="IPR000515">
    <property type="entry name" value="MetI-like"/>
</dbReference>
<protein>
    <submittedName>
        <fullName evidence="9">Carbohydrate ABC transporter permease</fullName>
    </submittedName>
</protein>
<evidence type="ECO:0000256" key="6">
    <source>
        <dbReference type="ARBA" id="ARBA00023136"/>
    </source>
</evidence>
<keyword evidence="2 7" id="KW-0813">Transport</keyword>
<keyword evidence="4 7" id="KW-0812">Transmembrane</keyword>
<dbReference type="GO" id="GO:0005886">
    <property type="term" value="C:plasma membrane"/>
    <property type="evidence" value="ECO:0007669"/>
    <property type="project" value="UniProtKB-SubCell"/>
</dbReference>
<organism evidence="9 10">
    <name type="scientific">Paenibacillus antri</name>
    <dbReference type="NCBI Taxonomy" id="2582848"/>
    <lineage>
        <taxon>Bacteria</taxon>
        <taxon>Bacillati</taxon>
        <taxon>Bacillota</taxon>
        <taxon>Bacilli</taxon>
        <taxon>Bacillales</taxon>
        <taxon>Paenibacillaceae</taxon>
        <taxon>Paenibacillus</taxon>
    </lineage>
</organism>
<feature type="transmembrane region" description="Helical" evidence="7">
    <location>
        <begin position="70"/>
        <end position="97"/>
    </location>
</feature>
<evidence type="ECO:0000259" key="8">
    <source>
        <dbReference type="PROSITE" id="PS50928"/>
    </source>
</evidence>
<evidence type="ECO:0000256" key="4">
    <source>
        <dbReference type="ARBA" id="ARBA00022692"/>
    </source>
</evidence>
<reference evidence="9 10" key="1">
    <citation type="submission" date="2019-05" db="EMBL/GenBank/DDBJ databases">
        <authorList>
            <person name="Narsing Rao M.P."/>
            <person name="Li W.J."/>
        </authorList>
    </citation>
    <scope>NUCLEOTIDE SEQUENCE [LARGE SCALE GENOMIC DNA]</scope>
    <source>
        <strain evidence="9 10">SYSU_K30003</strain>
    </source>
</reference>
<gene>
    <name evidence="9" type="ORF">FE782_08125</name>
</gene>